<keyword evidence="9" id="KW-1185">Reference proteome</keyword>
<dbReference type="PROSITE" id="PS51900">
    <property type="entry name" value="CB"/>
    <property type="match status" value="1"/>
</dbReference>
<feature type="domain" description="Core-binding (CB)" evidence="7">
    <location>
        <begin position="76"/>
        <end position="157"/>
    </location>
</feature>
<evidence type="ECO:0000256" key="5">
    <source>
        <dbReference type="PROSITE-ProRule" id="PRU01248"/>
    </source>
</evidence>
<proteinExistence type="inferred from homology"/>
<keyword evidence="2" id="KW-0229">DNA integration</keyword>
<keyword evidence="4" id="KW-0233">DNA recombination</keyword>
<evidence type="ECO:0000256" key="1">
    <source>
        <dbReference type="ARBA" id="ARBA00008857"/>
    </source>
</evidence>
<dbReference type="PANTHER" id="PTHR30629">
    <property type="entry name" value="PROPHAGE INTEGRASE"/>
    <property type="match status" value="1"/>
</dbReference>
<evidence type="ECO:0000256" key="2">
    <source>
        <dbReference type="ARBA" id="ARBA00022908"/>
    </source>
</evidence>
<dbReference type="Pfam" id="PF00589">
    <property type="entry name" value="Phage_integrase"/>
    <property type="match status" value="1"/>
</dbReference>
<dbReference type="InterPro" id="IPR044068">
    <property type="entry name" value="CB"/>
</dbReference>
<comment type="caution">
    <text evidence="8">The sequence shown here is derived from an EMBL/GenBank/DDBJ whole genome shotgun (WGS) entry which is preliminary data.</text>
</comment>
<evidence type="ECO:0000313" key="9">
    <source>
        <dbReference type="Proteomes" id="UP001174050"/>
    </source>
</evidence>
<protein>
    <submittedName>
        <fullName evidence="8">Site-specific integrase</fullName>
    </submittedName>
</protein>
<dbReference type="Gene3D" id="1.10.443.10">
    <property type="entry name" value="Intergrase catalytic core"/>
    <property type="match status" value="1"/>
</dbReference>
<dbReference type="EMBL" id="JAUEPL010000005">
    <property type="protein sequence ID" value="MDN3293517.1"/>
    <property type="molecule type" value="Genomic_DNA"/>
</dbReference>
<dbReference type="CDD" id="cd01189">
    <property type="entry name" value="INT_ICEBs1_C_like"/>
    <property type="match status" value="1"/>
</dbReference>
<dbReference type="SUPFAM" id="SSF56349">
    <property type="entry name" value="DNA breaking-rejoining enzymes"/>
    <property type="match status" value="1"/>
</dbReference>
<dbReference type="InterPro" id="IPR002104">
    <property type="entry name" value="Integrase_catalytic"/>
</dbReference>
<name>A0ABT7Z2N3_9ACTN</name>
<keyword evidence="3 5" id="KW-0238">DNA-binding</keyword>
<evidence type="ECO:0000256" key="4">
    <source>
        <dbReference type="ARBA" id="ARBA00023172"/>
    </source>
</evidence>
<dbReference type="Gene3D" id="1.10.150.130">
    <property type="match status" value="1"/>
</dbReference>
<dbReference type="RefSeq" id="WP_290110388.1">
    <property type="nucleotide sequence ID" value="NZ_JAUEPL010000005.1"/>
</dbReference>
<evidence type="ECO:0000256" key="3">
    <source>
        <dbReference type="ARBA" id="ARBA00023125"/>
    </source>
</evidence>
<reference evidence="8" key="1">
    <citation type="submission" date="2023-06" db="EMBL/GenBank/DDBJ databases">
        <title>WGS-Sequencing of Streptomyces ficellus isolate 21 collected from sand in Gara Djebilet Iron Mine in Algeria.</title>
        <authorList>
            <person name="Zegers G.P."/>
            <person name="Gomez A."/>
            <person name="Gueddou A."/>
            <person name="Zahara A.F."/>
            <person name="Worth M."/>
            <person name="Sevigny J.L."/>
            <person name="Tisa L."/>
        </authorList>
    </citation>
    <scope>NUCLEOTIDE SEQUENCE</scope>
    <source>
        <strain evidence="8">AS11</strain>
    </source>
</reference>
<evidence type="ECO:0000259" key="6">
    <source>
        <dbReference type="PROSITE" id="PS51898"/>
    </source>
</evidence>
<dbReference type="InterPro" id="IPR011010">
    <property type="entry name" value="DNA_brk_join_enz"/>
</dbReference>
<comment type="similarity">
    <text evidence="1">Belongs to the 'phage' integrase family.</text>
</comment>
<evidence type="ECO:0000259" key="7">
    <source>
        <dbReference type="PROSITE" id="PS51900"/>
    </source>
</evidence>
<gene>
    <name evidence="8" type="ORF">QWM81_05570</name>
</gene>
<organism evidence="8 9">
    <name type="scientific">Streptomyces ficellus</name>
    <dbReference type="NCBI Taxonomy" id="1977088"/>
    <lineage>
        <taxon>Bacteria</taxon>
        <taxon>Bacillati</taxon>
        <taxon>Actinomycetota</taxon>
        <taxon>Actinomycetes</taxon>
        <taxon>Kitasatosporales</taxon>
        <taxon>Streptomycetaceae</taxon>
        <taxon>Streptomyces</taxon>
    </lineage>
</organism>
<dbReference type="Proteomes" id="UP001174050">
    <property type="component" value="Unassembled WGS sequence"/>
</dbReference>
<sequence>MSETAGRPRKAANGEDSIYWDASKNRYVGAISLGYTPAGKRKRPKVSGKTKTEVRAKLRELRAELKQSGAKSSAQYTVGQAVNDWLAKGLKGRDPNSISTYRSLADNHVIADLGKAKLRDLSADAVDCWLDEQSEVLATSSLAMVHSILRRSITHAQRHDKVSRNVAELVETPEGQVGRPSKSLTLEQAKAVLSGPAEGSWIHAYVVVSLLVGIRTEEVRPLKWNHVHLSPAEGVVPHIEVWRSVRRRGEMKTRKSRRTLAVPRQVVTVLKEHRAEQRRRREALGLAWDPEGFVFGTDSGDQRTADQVRRSFRALLRRAGFDQPEKWTPRELRHSFVSLLSDHGIPIEVIARVVGHSTTIVTETVYRKQLRPVITEGAEAMDDIFDGGGVANP</sequence>
<feature type="domain" description="Tyr recombinase" evidence="6">
    <location>
        <begin position="179"/>
        <end position="382"/>
    </location>
</feature>
<dbReference type="PANTHER" id="PTHR30629:SF2">
    <property type="entry name" value="PROPHAGE INTEGRASE INTS-RELATED"/>
    <property type="match status" value="1"/>
</dbReference>
<evidence type="ECO:0000313" key="8">
    <source>
        <dbReference type="EMBL" id="MDN3293517.1"/>
    </source>
</evidence>
<dbReference type="InterPro" id="IPR010998">
    <property type="entry name" value="Integrase_recombinase_N"/>
</dbReference>
<accession>A0ABT7Z2N3</accession>
<dbReference type="InterPro" id="IPR050808">
    <property type="entry name" value="Phage_Integrase"/>
</dbReference>
<dbReference type="InterPro" id="IPR013762">
    <property type="entry name" value="Integrase-like_cat_sf"/>
</dbReference>
<dbReference type="PROSITE" id="PS51898">
    <property type="entry name" value="TYR_RECOMBINASE"/>
    <property type="match status" value="1"/>
</dbReference>